<protein>
    <submittedName>
        <fullName evidence="2">Meiotic cross-over helicase</fullName>
    </submittedName>
</protein>
<keyword evidence="2" id="KW-0378">Hydrolase</keyword>
<keyword evidence="2" id="KW-0067">ATP-binding</keyword>
<dbReference type="InterPro" id="IPR001650">
    <property type="entry name" value="Helicase_C-like"/>
</dbReference>
<gene>
    <name evidence="2" type="primary">mer3</name>
</gene>
<accession>A0A0G2UP41</accession>
<dbReference type="EMBL" id="KP259562">
    <property type="protein sequence ID" value="AKI32507.1"/>
    <property type="molecule type" value="Genomic_DNA"/>
</dbReference>
<dbReference type="GO" id="GO:0043138">
    <property type="term" value="F:3'-5' DNA helicase activity"/>
    <property type="evidence" value="ECO:0007669"/>
    <property type="project" value="UniProtKB-EC"/>
</dbReference>
<dbReference type="PANTHER" id="PTHR47835">
    <property type="entry name" value="HFM1, ATP DEPENDENT DNA HELICASE HOMOLOG"/>
    <property type="match status" value="1"/>
</dbReference>
<dbReference type="PANTHER" id="PTHR47835:SF3">
    <property type="entry name" value="HELICASE FOR MEIOSIS 1"/>
    <property type="match status" value="1"/>
</dbReference>
<dbReference type="SUPFAM" id="SSF52540">
    <property type="entry name" value="P-loop containing nucleoside triphosphate hydrolases"/>
    <property type="match status" value="1"/>
</dbReference>
<evidence type="ECO:0000313" key="2">
    <source>
        <dbReference type="EMBL" id="AKI32507.1"/>
    </source>
</evidence>
<feature type="domain" description="Helicase C-terminal" evidence="1">
    <location>
        <begin position="104"/>
        <end position="188"/>
    </location>
</feature>
<dbReference type="SMART" id="SM00490">
    <property type="entry name" value="HELICc"/>
    <property type="match status" value="1"/>
</dbReference>
<organism evidence="2">
    <name type="scientific">Eremochloris sphaerica</name>
    <dbReference type="NCBI Taxonomy" id="1653800"/>
    <lineage>
        <taxon>Eukaryota</taxon>
        <taxon>Viridiplantae</taxon>
        <taxon>Chlorophyta</taxon>
        <taxon>core chlorophytes</taxon>
        <taxon>Trebouxiophyceae</taxon>
        <taxon>Trebouxiophyceae incertae sedis</taxon>
        <taxon>Eremochloris</taxon>
    </lineage>
</organism>
<name>A0A0G2UP41_9CHLO</name>
<dbReference type="GO" id="GO:0016787">
    <property type="term" value="F:hydrolase activity"/>
    <property type="evidence" value="ECO:0007669"/>
    <property type="project" value="UniProtKB-KW"/>
</dbReference>
<dbReference type="Gene3D" id="3.40.50.300">
    <property type="entry name" value="P-loop containing nucleotide triphosphate hydrolases"/>
    <property type="match status" value="1"/>
</dbReference>
<reference evidence="2" key="1">
    <citation type="submission" date="2014-12" db="EMBL/GenBank/DDBJ databases">
        <title>Meiotic genes and sexual reproduction in the green algal class Trebouxiophyceae (Chlorophyta).</title>
        <authorList>
            <person name="Fucikova K."/>
            <person name="Pazoutova M."/>
            <person name="Rindi F."/>
        </authorList>
    </citation>
    <scope>NUCLEOTIDE SEQUENCE</scope>
    <source>
        <strain evidence="2">BCP-MX219VF25</strain>
    </source>
</reference>
<feature type="non-terminal residue" evidence="2">
    <location>
        <position position="188"/>
    </location>
</feature>
<dbReference type="InterPro" id="IPR027417">
    <property type="entry name" value="P-loop_NTPase"/>
</dbReference>
<keyword evidence="2" id="KW-0347">Helicase</keyword>
<proteinExistence type="predicted"/>
<dbReference type="AlphaFoldDB" id="A0A0G2UP41"/>
<feature type="non-terminal residue" evidence="2">
    <location>
        <position position="1"/>
    </location>
</feature>
<dbReference type="InterPro" id="IPR052247">
    <property type="entry name" value="Meiotic_Crossover_Helicase"/>
</dbReference>
<evidence type="ECO:0000259" key="1">
    <source>
        <dbReference type="SMART" id="SM00490"/>
    </source>
</evidence>
<sequence length="188" mass="20724">EGLLNFGEEMRPVKLHTVVRGYTPTKTDFLFERRLNDYVSGVITEFSKGKPTLLFCSSRKGTAETAAHLAVVNAKLAPGSHGSFLTSRMQHEQLLQAASQVTNKQLAKVLPAGVAFHHAALEGSDRLIVEQLFRNQVLLVLCTTSTLAQGVNLPAHLVILKGTRRWCNDLGDASGYREYDRSTCLQMI</sequence>
<keyword evidence="2" id="KW-0547">Nucleotide-binding</keyword>